<keyword evidence="2" id="KW-1185">Reference proteome</keyword>
<dbReference type="AlphaFoldDB" id="A0A5N5HAB1"/>
<protein>
    <submittedName>
        <fullName evidence="1">Uncharacterized protein</fullName>
    </submittedName>
</protein>
<dbReference type="EMBL" id="SMOL01000160">
    <property type="protein sequence ID" value="KAB2624959.1"/>
    <property type="molecule type" value="Genomic_DNA"/>
</dbReference>
<proteinExistence type="predicted"/>
<sequence length="154" mass="17902">MSGTIALMTDMGNRSSSVHGRRSLRVFDNMSQEALESSIICLKLGIFREFSRRVFTIWRESHSKMKSLKPLFHCQRQVFPSSQSFRLEGREHEAKSNDMGSHKRAPIITKNDAHTPRPAIFTPCAIYIDFQRAKGRFDPIHNWRDSRRMGTWSM</sequence>
<evidence type="ECO:0000313" key="1">
    <source>
        <dbReference type="EMBL" id="KAB2624959.1"/>
    </source>
</evidence>
<comment type="caution">
    <text evidence="1">The sequence shown here is derived from an EMBL/GenBank/DDBJ whole genome shotgun (WGS) entry which is preliminary data.</text>
</comment>
<dbReference type="Proteomes" id="UP000327157">
    <property type="component" value="Chromosome 16"/>
</dbReference>
<gene>
    <name evidence="1" type="ORF">D8674_016619</name>
</gene>
<name>A0A5N5HAB1_9ROSA</name>
<reference evidence="2" key="2">
    <citation type="submission" date="2019-10" db="EMBL/GenBank/DDBJ databases">
        <title>A de novo genome assembly of a pear dwarfing rootstock.</title>
        <authorList>
            <person name="Wang F."/>
            <person name="Wang J."/>
            <person name="Li S."/>
            <person name="Zhang Y."/>
            <person name="Fang M."/>
            <person name="Ma L."/>
            <person name="Zhao Y."/>
            <person name="Jiang S."/>
        </authorList>
    </citation>
    <scope>NUCLEOTIDE SEQUENCE [LARGE SCALE GENOMIC DNA]</scope>
</reference>
<accession>A0A5N5HAB1</accession>
<organism evidence="1 2">
    <name type="scientific">Pyrus ussuriensis x Pyrus communis</name>
    <dbReference type="NCBI Taxonomy" id="2448454"/>
    <lineage>
        <taxon>Eukaryota</taxon>
        <taxon>Viridiplantae</taxon>
        <taxon>Streptophyta</taxon>
        <taxon>Embryophyta</taxon>
        <taxon>Tracheophyta</taxon>
        <taxon>Spermatophyta</taxon>
        <taxon>Magnoliopsida</taxon>
        <taxon>eudicotyledons</taxon>
        <taxon>Gunneridae</taxon>
        <taxon>Pentapetalae</taxon>
        <taxon>rosids</taxon>
        <taxon>fabids</taxon>
        <taxon>Rosales</taxon>
        <taxon>Rosaceae</taxon>
        <taxon>Amygdaloideae</taxon>
        <taxon>Maleae</taxon>
        <taxon>Pyrus</taxon>
    </lineage>
</organism>
<evidence type="ECO:0000313" key="2">
    <source>
        <dbReference type="Proteomes" id="UP000327157"/>
    </source>
</evidence>
<reference evidence="1 2" key="1">
    <citation type="submission" date="2019-09" db="EMBL/GenBank/DDBJ databases">
        <authorList>
            <person name="Ou C."/>
        </authorList>
    </citation>
    <scope>NUCLEOTIDE SEQUENCE [LARGE SCALE GENOMIC DNA]</scope>
    <source>
        <strain evidence="1">S2</strain>
        <tissue evidence="1">Leaf</tissue>
    </source>
</reference>
<reference evidence="1 2" key="3">
    <citation type="submission" date="2019-11" db="EMBL/GenBank/DDBJ databases">
        <title>A de novo genome assembly of a pear dwarfing rootstock.</title>
        <authorList>
            <person name="Wang F."/>
            <person name="Wang J."/>
            <person name="Li S."/>
            <person name="Zhang Y."/>
            <person name="Fang M."/>
            <person name="Ma L."/>
            <person name="Zhao Y."/>
            <person name="Jiang S."/>
        </authorList>
    </citation>
    <scope>NUCLEOTIDE SEQUENCE [LARGE SCALE GENOMIC DNA]</scope>
    <source>
        <strain evidence="1">S2</strain>
        <tissue evidence="1">Leaf</tissue>
    </source>
</reference>